<proteinExistence type="predicted"/>
<dbReference type="InterPro" id="IPR036415">
    <property type="entry name" value="Lamin_tail_dom_sf"/>
</dbReference>
<dbReference type="InterPro" id="IPR001322">
    <property type="entry name" value="Lamin_tail_dom"/>
</dbReference>
<name>B8GI13_METPE</name>
<dbReference type="Proteomes" id="UP000002457">
    <property type="component" value="Chromosome"/>
</dbReference>
<gene>
    <name evidence="2" type="ordered locus">Mpal_1427</name>
</gene>
<keyword evidence="3" id="KW-1185">Reference proteome</keyword>
<dbReference type="SUPFAM" id="SSF74853">
    <property type="entry name" value="Lamin A/C globular tail domain"/>
    <property type="match status" value="1"/>
</dbReference>
<feature type="domain" description="LTD" evidence="1">
    <location>
        <begin position="11"/>
        <end position="50"/>
    </location>
</feature>
<dbReference type="KEGG" id="mpl:Mpal_1427"/>
<dbReference type="HOGENOM" id="CLU_2461813_0_0_2"/>
<dbReference type="Gene3D" id="2.60.40.1260">
    <property type="entry name" value="Lamin Tail domain"/>
    <property type="match status" value="1"/>
</dbReference>
<dbReference type="AlphaFoldDB" id="B8GI13"/>
<dbReference type="Pfam" id="PF00932">
    <property type="entry name" value="LTD"/>
    <property type="match status" value="1"/>
</dbReference>
<dbReference type="eggNOG" id="arCOG08231">
    <property type="taxonomic scope" value="Archaea"/>
</dbReference>
<evidence type="ECO:0000259" key="1">
    <source>
        <dbReference type="Pfam" id="PF00932"/>
    </source>
</evidence>
<dbReference type="EMBL" id="CP001338">
    <property type="protein sequence ID" value="ACL16753.1"/>
    <property type="molecule type" value="Genomic_DNA"/>
</dbReference>
<dbReference type="OrthoDB" id="3327at2157"/>
<reference evidence="2 3" key="1">
    <citation type="journal article" date="2015" name="Genome Announc.">
        <title>Complete Genome Sequence of Methanosphaerula palustris E1-9CT, a Hydrogenotrophic Methanogen Isolated from a Minerotrophic Fen Peatland.</title>
        <authorList>
            <person name="Cadillo-Quiroz H."/>
            <person name="Browne P."/>
            <person name="Kyrpides N."/>
            <person name="Woyke T."/>
            <person name="Goodwin L."/>
            <person name="Detter C."/>
            <person name="Yavitt J.B."/>
            <person name="Zinder S.H."/>
        </authorList>
    </citation>
    <scope>NUCLEOTIDE SEQUENCE [LARGE SCALE GENOMIC DNA]</scope>
    <source>
        <strain evidence="3">ATCC BAA-1556 / DSM 19958 / E1-9c</strain>
    </source>
</reference>
<accession>B8GI13</accession>
<evidence type="ECO:0000313" key="3">
    <source>
        <dbReference type="Proteomes" id="UP000002457"/>
    </source>
</evidence>
<sequence length="88" mass="9771">MYERPAKACGNDEEDEAVTITNSGSSSVNLAGWTLTDEGAKHSYTFTGATVPVLTRERRQPRHPARPRLFPIFTLTGRGLKWGREVPI</sequence>
<organism evidence="2 3">
    <name type="scientific">Methanosphaerula palustris (strain ATCC BAA-1556 / DSM 19958 / E1-9c)</name>
    <dbReference type="NCBI Taxonomy" id="521011"/>
    <lineage>
        <taxon>Archaea</taxon>
        <taxon>Methanobacteriati</taxon>
        <taxon>Methanobacteriota</taxon>
        <taxon>Stenosarchaea group</taxon>
        <taxon>Methanomicrobia</taxon>
        <taxon>Methanomicrobiales</taxon>
        <taxon>Methanoregulaceae</taxon>
        <taxon>Methanosphaerula</taxon>
    </lineage>
</organism>
<evidence type="ECO:0000313" key="2">
    <source>
        <dbReference type="EMBL" id="ACL16753.1"/>
    </source>
</evidence>
<protein>
    <recommendedName>
        <fullName evidence="1">LTD domain-containing protein</fullName>
    </recommendedName>
</protein>